<dbReference type="EMBL" id="AAXG02000015">
    <property type="protein sequence ID" value="EDM99657.1"/>
    <property type="molecule type" value="Genomic_DNA"/>
</dbReference>
<protein>
    <submittedName>
        <fullName evidence="1">Uncharacterized protein</fullName>
    </submittedName>
</protein>
<organism evidence="1 2">
    <name type="scientific">Pseudoflavonifractor capillosus ATCC 29799</name>
    <dbReference type="NCBI Taxonomy" id="411467"/>
    <lineage>
        <taxon>Bacteria</taxon>
        <taxon>Bacillati</taxon>
        <taxon>Bacillota</taxon>
        <taxon>Clostridia</taxon>
        <taxon>Eubacteriales</taxon>
        <taxon>Oscillospiraceae</taxon>
        <taxon>Pseudoflavonifractor</taxon>
    </lineage>
</organism>
<reference evidence="1 2" key="2">
    <citation type="submission" date="2007-06" db="EMBL/GenBank/DDBJ databases">
        <title>Draft genome sequence of Pseudoflavonifractor capillosus ATCC 29799.</title>
        <authorList>
            <person name="Sudarsanam P."/>
            <person name="Ley R."/>
            <person name="Guruge J."/>
            <person name="Turnbaugh P.J."/>
            <person name="Mahowald M."/>
            <person name="Liep D."/>
            <person name="Gordon J."/>
        </authorList>
    </citation>
    <scope>NUCLEOTIDE SEQUENCE [LARGE SCALE GENOMIC DNA]</scope>
    <source>
        <strain evidence="1 2">ATCC 29799</strain>
    </source>
</reference>
<dbReference type="AlphaFoldDB" id="A6NW00"/>
<accession>A6NW00</accession>
<proteinExistence type="predicted"/>
<dbReference type="Proteomes" id="UP000003639">
    <property type="component" value="Unassembled WGS sequence"/>
</dbReference>
<dbReference type="STRING" id="411467.BACCAP_02393"/>
<name>A6NW00_9FIRM</name>
<evidence type="ECO:0000313" key="2">
    <source>
        <dbReference type="Proteomes" id="UP000003639"/>
    </source>
</evidence>
<sequence length="38" mass="4247">MGRERSVSRAIQDTGPGSFPGPVFCREKFFEKIFAAVQ</sequence>
<comment type="caution">
    <text evidence="1">The sequence shown here is derived from an EMBL/GenBank/DDBJ whole genome shotgun (WGS) entry which is preliminary data.</text>
</comment>
<keyword evidence="2" id="KW-1185">Reference proteome</keyword>
<evidence type="ECO:0000313" key="1">
    <source>
        <dbReference type="EMBL" id="EDM99657.1"/>
    </source>
</evidence>
<reference evidence="1 2" key="1">
    <citation type="submission" date="2007-04" db="EMBL/GenBank/DDBJ databases">
        <authorList>
            <person name="Fulton L."/>
            <person name="Clifton S."/>
            <person name="Fulton B."/>
            <person name="Xu J."/>
            <person name="Minx P."/>
            <person name="Pepin K.H."/>
            <person name="Johnson M."/>
            <person name="Thiruvilangam P."/>
            <person name="Bhonagiri V."/>
            <person name="Nash W.E."/>
            <person name="Mardis E.R."/>
            <person name="Wilson R.K."/>
        </authorList>
    </citation>
    <scope>NUCLEOTIDE SEQUENCE [LARGE SCALE GENOMIC DNA]</scope>
    <source>
        <strain evidence="1 2">ATCC 29799</strain>
    </source>
</reference>
<gene>
    <name evidence="1" type="ORF">BACCAP_02393</name>
</gene>